<evidence type="ECO:0000313" key="1">
    <source>
        <dbReference type="EMBL" id="TXD32695.1"/>
    </source>
</evidence>
<dbReference type="AlphaFoldDB" id="A0A5C6X601"/>
<protein>
    <submittedName>
        <fullName evidence="1">Uncharacterized protein</fullName>
    </submittedName>
</protein>
<accession>A0A5C6X601</accession>
<dbReference type="RefSeq" id="WP_146976094.1">
    <property type="nucleotide sequence ID" value="NZ_VOSL01000116.1"/>
</dbReference>
<organism evidence="1 2">
    <name type="scientific">Lujinxingia vulgaris</name>
    <dbReference type="NCBI Taxonomy" id="2600176"/>
    <lineage>
        <taxon>Bacteria</taxon>
        <taxon>Deltaproteobacteria</taxon>
        <taxon>Bradymonadales</taxon>
        <taxon>Lujinxingiaceae</taxon>
        <taxon>Lujinxingia</taxon>
    </lineage>
</organism>
<proteinExistence type="predicted"/>
<dbReference type="OrthoDB" id="5513095at2"/>
<reference evidence="1 2" key="1">
    <citation type="submission" date="2019-08" db="EMBL/GenBank/DDBJ databases">
        <title>Bradymonadales sp. TMQ2.</title>
        <authorList>
            <person name="Liang Q."/>
        </authorList>
    </citation>
    <scope>NUCLEOTIDE SEQUENCE [LARGE SCALE GENOMIC DNA]</scope>
    <source>
        <strain evidence="1 2">TMQ2</strain>
    </source>
</reference>
<dbReference type="Proteomes" id="UP000321046">
    <property type="component" value="Unassembled WGS sequence"/>
</dbReference>
<gene>
    <name evidence="1" type="ORF">FRC96_16670</name>
</gene>
<dbReference type="EMBL" id="VOSL01000116">
    <property type="protein sequence ID" value="TXD32695.1"/>
    <property type="molecule type" value="Genomic_DNA"/>
</dbReference>
<comment type="caution">
    <text evidence="1">The sequence shown here is derived from an EMBL/GenBank/DDBJ whole genome shotgun (WGS) entry which is preliminary data.</text>
</comment>
<name>A0A5C6X601_9DELT</name>
<sequence>MHLFALITLLSAATIEPHCPPTYAWPEPSASPRLAQLLPTLTLSVTTALEARQRLDEQAREAMASPGLLDDASALNHANERRPTAWLLSATWRGASLDAKPLDTPGSRAGDLLPQLNACLLLLELERPSDLALLEPETAIDRWLEVQALRAFITGHASRGGAR</sequence>
<evidence type="ECO:0000313" key="2">
    <source>
        <dbReference type="Proteomes" id="UP000321046"/>
    </source>
</evidence>